<evidence type="ECO:0000256" key="2">
    <source>
        <dbReference type="ARBA" id="ARBA00022448"/>
    </source>
</evidence>
<dbReference type="InterPro" id="IPR037066">
    <property type="entry name" value="Plug_dom_sf"/>
</dbReference>
<dbReference type="AlphaFoldDB" id="A0A1I0RRH6"/>
<evidence type="ECO:0000256" key="9">
    <source>
        <dbReference type="RuleBase" id="RU003357"/>
    </source>
</evidence>
<dbReference type="Gene3D" id="2.170.130.10">
    <property type="entry name" value="TonB-dependent receptor, plug domain"/>
    <property type="match status" value="1"/>
</dbReference>
<dbReference type="Gene3D" id="2.40.170.20">
    <property type="entry name" value="TonB-dependent receptor, beta-barrel domain"/>
    <property type="match status" value="1"/>
</dbReference>
<proteinExistence type="inferred from homology"/>
<keyword evidence="5 9" id="KW-0798">TonB box</keyword>
<evidence type="ECO:0000259" key="11">
    <source>
        <dbReference type="Pfam" id="PF07715"/>
    </source>
</evidence>
<organism evidence="12 13">
    <name type="scientific">Chitinophaga arvensicola</name>
    <dbReference type="NCBI Taxonomy" id="29529"/>
    <lineage>
        <taxon>Bacteria</taxon>
        <taxon>Pseudomonadati</taxon>
        <taxon>Bacteroidota</taxon>
        <taxon>Chitinophagia</taxon>
        <taxon>Chitinophagales</taxon>
        <taxon>Chitinophagaceae</taxon>
        <taxon>Chitinophaga</taxon>
    </lineage>
</organism>
<dbReference type="InterPro" id="IPR000531">
    <property type="entry name" value="Beta-barrel_TonB"/>
</dbReference>
<evidence type="ECO:0000256" key="1">
    <source>
        <dbReference type="ARBA" id="ARBA00004571"/>
    </source>
</evidence>
<evidence type="ECO:0000313" key="12">
    <source>
        <dbReference type="EMBL" id="SEW43799.1"/>
    </source>
</evidence>
<evidence type="ECO:0000256" key="7">
    <source>
        <dbReference type="ARBA" id="ARBA00023237"/>
    </source>
</evidence>
<evidence type="ECO:0000256" key="4">
    <source>
        <dbReference type="ARBA" id="ARBA00022692"/>
    </source>
</evidence>
<dbReference type="InterPro" id="IPR039426">
    <property type="entry name" value="TonB-dep_rcpt-like"/>
</dbReference>
<feature type="domain" description="TonB-dependent receptor plug" evidence="11">
    <location>
        <begin position="51"/>
        <end position="155"/>
    </location>
</feature>
<comment type="subcellular location">
    <subcellularLocation>
        <location evidence="1 8">Cell outer membrane</location>
        <topology evidence="1 8">Multi-pass membrane protein</topology>
    </subcellularLocation>
</comment>
<evidence type="ECO:0000259" key="10">
    <source>
        <dbReference type="Pfam" id="PF00593"/>
    </source>
</evidence>
<keyword evidence="2 8" id="KW-0813">Transport</keyword>
<dbReference type="STRING" id="29529.SAMN04488122_3261"/>
<protein>
    <submittedName>
        <fullName evidence="12">Iron complex outermembrane recepter protein</fullName>
    </submittedName>
</protein>
<dbReference type="GO" id="GO:0044718">
    <property type="term" value="P:siderophore transmembrane transport"/>
    <property type="evidence" value="ECO:0007669"/>
    <property type="project" value="TreeGrafter"/>
</dbReference>
<evidence type="ECO:0000256" key="5">
    <source>
        <dbReference type="ARBA" id="ARBA00023077"/>
    </source>
</evidence>
<keyword evidence="6 8" id="KW-0472">Membrane</keyword>
<dbReference type="RefSeq" id="WP_089896456.1">
    <property type="nucleotide sequence ID" value="NZ_FOJG01000001.1"/>
</dbReference>
<dbReference type="GO" id="GO:0015344">
    <property type="term" value="F:siderophore uptake transmembrane transporter activity"/>
    <property type="evidence" value="ECO:0007669"/>
    <property type="project" value="TreeGrafter"/>
</dbReference>
<dbReference type="EMBL" id="FOJG01000001">
    <property type="protein sequence ID" value="SEW43799.1"/>
    <property type="molecule type" value="Genomic_DNA"/>
</dbReference>
<dbReference type="PANTHER" id="PTHR30069:SF42">
    <property type="entry name" value="FERRIC AEROBACTIN RECEPTOR"/>
    <property type="match status" value="1"/>
</dbReference>
<dbReference type="CDD" id="cd01347">
    <property type="entry name" value="ligand_gated_channel"/>
    <property type="match status" value="1"/>
</dbReference>
<comment type="similarity">
    <text evidence="8 9">Belongs to the TonB-dependent receptor family.</text>
</comment>
<dbReference type="OrthoDB" id="8670144at2"/>
<keyword evidence="13" id="KW-1185">Reference proteome</keyword>
<evidence type="ECO:0000256" key="6">
    <source>
        <dbReference type="ARBA" id="ARBA00023136"/>
    </source>
</evidence>
<evidence type="ECO:0000313" key="13">
    <source>
        <dbReference type="Proteomes" id="UP000199310"/>
    </source>
</evidence>
<dbReference type="PROSITE" id="PS52016">
    <property type="entry name" value="TONB_DEPENDENT_REC_3"/>
    <property type="match status" value="1"/>
</dbReference>
<evidence type="ECO:0000256" key="3">
    <source>
        <dbReference type="ARBA" id="ARBA00022452"/>
    </source>
</evidence>
<dbReference type="Pfam" id="PF00593">
    <property type="entry name" value="TonB_dep_Rec_b-barrel"/>
    <property type="match status" value="1"/>
</dbReference>
<accession>A0A1I0RRH6</accession>
<dbReference type="Pfam" id="PF07715">
    <property type="entry name" value="Plug"/>
    <property type="match status" value="1"/>
</dbReference>
<dbReference type="Proteomes" id="UP000199310">
    <property type="component" value="Unassembled WGS sequence"/>
</dbReference>
<dbReference type="InterPro" id="IPR036942">
    <property type="entry name" value="Beta-barrel_TonB_sf"/>
</dbReference>
<feature type="domain" description="TonB-dependent receptor-like beta-barrel" evidence="10">
    <location>
        <begin position="292"/>
        <end position="648"/>
    </location>
</feature>
<sequence>MKKISTFVLSVAMGGVVCAQAPVKKERKSITDTTGQLSEIIVTASRVAESINDVPSSVTLISRAEVEKQAQINNNLPYILMQKVPGISPSEESQNNFIGKLRGRNFLVLIDGVPQSTPLRNGGRDLKTIDVSAIDHIEVINGASSMYGNGAAGGIINYITKKAVRNKPFSSTTYLNNSLNLAKTDGTWGYNVSQVFSGKVNKFDYLVQGKVARSGVSRSSDGEVISPFYGLGETDTYNALIKLGYDISDKHRVEVMGNYYNSIQDSRYIGTIGKFGISPAIGVRGDTNILGGTPYNKTLNAKYTGTYGRTEASLVAYYDDINSVFEAYNQVYSDHWGARLNFNTPFELSANARMQLIYGIDFLKDHTVQKDMKEQFVTPDMNMNSIAPYVQSKFVLAQDWILKAGVRYENLGFKVGDLTKGNKFTKGESNTYNALVFNAGARFNKLSYLQPFASFSQGFSIGDVGLVLRNNVPLNAINASPVKVNNVEVGVSGALDRFSYELTGYYSTTKKGTTYAETSTPGNYELSQVPQRIYGVEVVMNVKATDWLNLGTTVGYMDGRQDTKNDGNYNTKLDNSIISPVKVTGNAGFKITRHWDLTLQMANVGSRNVFPVAEYNYGKYPISGYTIFDAFTSYRLKNVTLNFSVNNLFNADYYPVHSEVRGATSEGRYYVKGTGAVANLGVVISL</sequence>
<keyword evidence="3 8" id="KW-1134">Transmembrane beta strand</keyword>
<keyword evidence="7 8" id="KW-0998">Cell outer membrane</keyword>
<dbReference type="GO" id="GO:0009279">
    <property type="term" value="C:cell outer membrane"/>
    <property type="evidence" value="ECO:0007669"/>
    <property type="project" value="UniProtKB-SubCell"/>
</dbReference>
<dbReference type="PANTHER" id="PTHR30069">
    <property type="entry name" value="TONB-DEPENDENT OUTER MEMBRANE RECEPTOR"/>
    <property type="match status" value="1"/>
</dbReference>
<keyword evidence="4 8" id="KW-0812">Transmembrane</keyword>
<reference evidence="13" key="1">
    <citation type="submission" date="2016-10" db="EMBL/GenBank/DDBJ databases">
        <authorList>
            <person name="Varghese N."/>
            <person name="Submissions S."/>
        </authorList>
    </citation>
    <scope>NUCLEOTIDE SEQUENCE [LARGE SCALE GENOMIC DNA]</scope>
    <source>
        <strain evidence="13">DSM 3695</strain>
    </source>
</reference>
<evidence type="ECO:0000256" key="8">
    <source>
        <dbReference type="PROSITE-ProRule" id="PRU01360"/>
    </source>
</evidence>
<gene>
    <name evidence="12" type="ORF">SAMN04488122_3261</name>
</gene>
<dbReference type="InterPro" id="IPR012910">
    <property type="entry name" value="Plug_dom"/>
</dbReference>
<dbReference type="SUPFAM" id="SSF56935">
    <property type="entry name" value="Porins"/>
    <property type="match status" value="1"/>
</dbReference>
<name>A0A1I0RRH6_9BACT</name>